<dbReference type="AlphaFoldDB" id="A0A250VFQ3"/>
<feature type="compositionally biased region" description="Low complexity" evidence="1">
    <location>
        <begin position="324"/>
        <end position="334"/>
    </location>
</feature>
<organism evidence="2 3">
    <name type="scientific">Streptomyces olivochromogenes</name>
    <dbReference type="NCBI Taxonomy" id="1963"/>
    <lineage>
        <taxon>Bacteria</taxon>
        <taxon>Bacillati</taxon>
        <taxon>Actinomycetota</taxon>
        <taxon>Actinomycetes</taxon>
        <taxon>Kitasatosporales</taxon>
        <taxon>Streptomycetaceae</taxon>
        <taxon>Streptomyces</taxon>
    </lineage>
</organism>
<protein>
    <submittedName>
        <fullName evidence="2">Uncharacterized protein</fullName>
    </submittedName>
</protein>
<feature type="compositionally biased region" description="Polar residues" evidence="1">
    <location>
        <begin position="88"/>
        <end position="98"/>
    </location>
</feature>
<name>A0A250VFQ3_STROL</name>
<feature type="compositionally biased region" description="Pro residues" evidence="1">
    <location>
        <begin position="335"/>
        <end position="346"/>
    </location>
</feature>
<feature type="region of interest" description="Disordered" evidence="1">
    <location>
        <begin position="1"/>
        <end position="346"/>
    </location>
</feature>
<proteinExistence type="predicted"/>
<reference evidence="3" key="1">
    <citation type="submission" date="2017-05" db="EMBL/GenBank/DDBJ databases">
        <title>Streptomyces olivochromogenes NBRC 3561 whole genome shotgun sequence.</title>
        <authorList>
            <person name="Dohra H."/>
            <person name="Kodani S."/>
        </authorList>
    </citation>
    <scope>NUCLEOTIDE SEQUENCE [LARGE SCALE GENOMIC DNA]</scope>
    <source>
        <strain evidence="3">NBRC 3561</strain>
    </source>
</reference>
<evidence type="ECO:0000256" key="1">
    <source>
        <dbReference type="SAM" id="MobiDB-lite"/>
    </source>
</evidence>
<dbReference type="EMBL" id="BDQI01000008">
    <property type="protein sequence ID" value="GAX52892.1"/>
    <property type="molecule type" value="Genomic_DNA"/>
</dbReference>
<dbReference type="Proteomes" id="UP000217446">
    <property type="component" value="Unassembled WGS sequence"/>
</dbReference>
<evidence type="ECO:0000313" key="3">
    <source>
        <dbReference type="Proteomes" id="UP000217446"/>
    </source>
</evidence>
<comment type="caution">
    <text evidence="2">The sequence shown here is derived from an EMBL/GenBank/DDBJ whole genome shotgun (WGS) entry which is preliminary data.</text>
</comment>
<evidence type="ECO:0000313" key="2">
    <source>
        <dbReference type="EMBL" id="GAX52892.1"/>
    </source>
</evidence>
<keyword evidence="3" id="KW-1185">Reference proteome</keyword>
<feature type="compositionally biased region" description="Low complexity" evidence="1">
    <location>
        <begin position="15"/>
        <end position="25"/>
    </location>
</feature>
<gene>
    <name evidence="2" type="ORF">SO3561_04411</name>
</gene>
<sequence length="346" mass="34846">MPVRHRRIPPSRLSAAAAGEAPAAPYGTSAARESRPGSAPNATHDVPCPAPPPGRRSPRATPRPSGRVAQPVGPGSGGGFVSWRTRPSAGTSSWSVLGSATGLCPGGRGLRPGAPSRSVAGPAAGRPGRRGRPAGWSWVRWRGSVQADAASGGTPDLSAPGPDGEVSSRWTRSPAFGGDIRPVSPGPGGRVPSRRTPGLRRDIQPIGRGSGGGVPSRRTPGVRRDIQPVGRGSGGGVPSRPMPGVRRDIRPVGPGPGGGIPSRRTRCAGSVSCVGALPDREPRTGSSGFCRSGRPAPPGPWSVDVGPVPEAPDPAVVGMDTQTPFSSSSPRGSGPAPPQADPPQTP</sequence>
<accession>A0A250VFQ3</accession>
<feature type="compositionally biased region" description="Low complexity" evidence="1">
    <location>
        <begin position="59"/>
        <end position="73"/>
    </location>
</feature>